<proteinExistence type="predicted"/>
<sequence>MKWSFYSIFDSSKDDEDVGAEADINNLDTTIRVSLIPTTRIHKDHPLDQVIGDLKSSTSTRRMSKSLEEHGFVELDKVGKSLYGLHQAPKAWFTDVKTISTPIEIQKPLLKDENGEEIDVHMYRFQVNPKVSHLLVVKGMFRLLKKVNHNWPLYKIFSPFDFKVAYNDVIMLEQSLGLGRSTNQEICLQKLLMSLNVSAVKYN</sequence>
<accession>A0ABQ4WWG6</accession>
<gene>
    <name evidence="1" type="ORF">Tco_0652038</name>
</gene>
<name>A0ABQ4WWG6_9ASTR</name>
<reference evidence="1" key="1">
    <citation type="journal article" date="2022" name="Int. J. Mol. Sci.">
        <title>Draft Genome of Tanacetum Coccineum: Genomic Comparison of Closely Related Tanacetum-Family Plants.</title>
        <authorList>
            <person name="Yamashiro T."/>
            <person name="Shiraishi A."/>
            <person name="Nakayama K."/>
            <person name="Satake H."/>
        </authorList>
    </citation>
    <scope>NUCLEOTIDE SEQUENCE</scope>
</reference>
<keyword evidence="2" id="KW-1185">Reference proteome</keyword>
<comment type="caution">
    <text evidence="1">The sequence shown here is derived from an EMBL/GenBank/DDBJ whole genome shotgun (WGS) entry which is preliminary data.</text>
</comment>
<evidence type="ECO:0000313" key="2">
    <source>
        <dbReference type="Proteomes" id="UP001151760"/>
    </source>
</evidence>
<dbReference type="EMBL" id="BQNB010008992">
    <property type="protein sequence ID" value="GJS57254.1"/>
    <property type="molecule type" value="Genomic_DNA"/>
</dbReference>
<reference evidence="1" key="2">
    <citation type="submission" date="2022-01" db="EMBL/GenBank/DDBJ databases">
        <authorList>
            <person name="Yamashiro T."/>
            <person name="Shiraishi A."/>
            <person name="Satake H."/>
            <person name="Nakayama K."/>
        </authorList>
    </citation>
    <scope>NUCLEOTIDE SEQUENCE</scope>
</reference>
<organism evidence="1 2">
    <name type="scientific">Tanacetum coccineum</name>
    <dbReference type="NCBI Taxonomy" id="301880"/>
    <lineage>
        <taxon>Eukaryota</taxon>
        <taxon>Viridiplantae</taxon>
        <taxon>Streptophyta</taxon>
        <taxon>Embryophyta</taxon>
        <taxon>Tracheophyta</taxon>
        <taxon>Spermatophyta</taxon>
        <taxon>Magnoliopsida</taxon>
        <taxon>eudicotyledons</taxon>
        <taxon>Gunneridae</taxon>
        <taxon>Pentapetalae</taxon>
        <taxon>asterids</taxon>
        <taxon>campanulids</taxon>
        <taxon>Asterales</taxon>
        <taxon>Asteraceae</taxon>
        <taxon>Asteroideae</taxon>
        <taxon>Anthemideae</taxon>
        <taxon>Anthemidinae</taxon>
        <taxon>Tanacetum</taxon>
    </lineage>
</organism>
<evidence type="ECO:0000313" key="1">
    <source>
        <dbReference type="EMBL" id="GJS57254.1"/>
    </source>
</evidence>
<dbReference type="Proteomes" id="UP001151760">
    <property type="component" value="Unassembled WGS sequence"/>
</dbReference>
<protein>
    <submittedName>
        <fullName evidence="1">Uncharacterized protein</fullName>
    </submittedName>
</protein>